<dbReference type="Proteomes" id="UP001169719">
    <property type="component" value="Unassembled WGS sequence"/>
</dbReference>
<dbReference type="SMART" id="SM00387">
    <property type="entry name" value="HATPase_c"/>
    <property type="match status" value="1"/>
</dbReference>
<evidence type="ECO:0000256" key="3">
    <source>
        <dbReference type="ARBA" id="ARBA00012438"/>
    </source>
</evidence>
<evidence type="ECO:0000259" key="14">
    <source>
        <dbReference type="PROSITE" id="PS50885"/>
    </source>
</evidence>
<evidence type="ECO:0000256" key="10">
    <source>
        <dbReference type="ARBA" id="ARBA00023136"/>
    </source>
</evidence>
<dbReference type="SMART" id="SM00388">
    <property type="entry name" value="HisKA"/>
    <property type="match status" value="1"/>
</dbReference>
<accession>A0ABT7Y5N9</accession>
<evidence type="ECO:0000256" key="11">
    <source>
        <dbReference type="SAM" id="MobiDB-lite"/>
    </source>
</evidence>
<dbReference type="Gene3D" id="6.10.340.10">
    <property type="match status" value="1"/>
</dbReference>
<dbReference type="Gene3D" id="3.30.565.10">
    <property type="entry name" value="Histidine kinase-like ATPase, C-terminal domain"/>
    <property type="match status" value="1"/>
</dbReference>
<dbReference type="EMBL" id="JAUEOZ010000002">
    <property type="protein sequence ID" value="MDN2483286.1"/>
    <property type="molecule type" value="Genomic_DNA"/>
</dbReference>
<dbReference type="PROSITE" id="PS50109">
    <property type="entry name" value="HIS_KIN"/>
    <property type="match status" value="1"/>
</dbReference>
<feature type="transmembrane region" description="Helical" evidence="12">
    <location>
        <begin position="192"/>
        <end position="215"/>
    </location>
</feature>
<evidence type="ECO:0000256" key="2">
    <source>
        <dbReference type="ARBA" id="ARBA00004370"/>
    </source>
</evidence>
<dbReference type="EC" id="2.7.13.3" evidence="3"/>
<dbReference type="PRINTS" id="PR00344">
    <property type="entry name" value="BCTRLSENSOR"/>
</dbReference>
<evidence type="ECO:0000256" key="12">
    <source>
        <dbReference type="SAM" id="Phobius"/>
    </source>
</evidence>
<dbReference type="Pfam" id="PF00512">
    <property type="entry name" value="HisKA"/>
    <property type="match status" value="1"/>
</dbReference>
<dbReference type="PROSITE" id="PS50885">
    <property type="entry name" value="HAMP"/>
    <property type="match status" value="1"/>
</dbReference>
<evidence type="ECO:0000256" key="9">
    <source>
        <dbReference type="ARBA" id="ARBA00023012"/>
    </source>
</evidence>
<dbReference type="Pfam" id="PF02518">
    <property type="entry name" value="HATPase_c"/>
    <property type="match status" value="1"/>
</dbReference>
<evidence type="ECO:0000313" key="16">
    <source>
        <dbReference type="Proteomes" id="UP001169719"/>
    </source>
</evidence>
<comment type="caution">
    <text evidence="15">The sequence shown here is derived from an EMBL/GenBank/DDBJ whole genome shotgun (WGS) entry which is preliminary data.</text>
</comment>
<dbReference type="CDD" id="cd00082">
    <property type="entry name" value="HisKA"/>
    <property type="match status" value="1"/>
</dbReference>
<keyword evidence="7" id="KW-0418">Kinase</keyword>
<dbReference type="PANTHER" id="PTHR45436:SF5">
    <property type="entry name" value="SENSOR HISTIDINE KINASE TRCS"/>
    <property type="match status" value="1"/>
</dbReference>
<dbReference type="CDD" id="cd06225">
    <property type="entry name" value="HAMP"/>
    <property type="match status" value="1"/>
</dbReference>
<keyword evidence="4" id="KW-0597">Phosphoprotein</keyword>
<evidence type="ECO:0000256" key="6">
    <source>
        <dbReference type="ARBA" id="ARBA00022692"/>
    </source>
</evidence>
<keyword evidence="15" id="KW-0547">Nucleotide-binding</keyword>
<evidence type="ECO:0000313" key="15">
    <source>
        <dbReference type="EMBL" id="MDN2483286.1"/>
    </source>
</evidence>
<dbReference type="Pfam" id="PF00672">
    <property type="entry name" value="HAMP"/>
    <property type="match status" value="1"/>
</dbReference>
<keyword evidence="10 12" id="KW-0472">Membrane</keyword>
<evidence type="ECO:0000256" key="7">
    <source>
        <dbReference type="ARBA" id="ARBA00022777"/>
    </source>
</evidence>
<gene>
    <name evidence="15" type="ORF">QWJ08_18240</name>
</gene>
<sequence>MRHTVRHLSLFQKLFLSLLITSVVLLSGMAIVINFSFKRGLQDYINQDEIAKVELIANQLSSYYSEAYGWQRMKESPHIWSSLLRQYGEAPPPRQPRRPPPGQSHHTQSQHTQTELERHTSFIPLSARLQLRDISDRRVLGDPKLDSVDLSDTTSVPVMYRDQLVGNIVILQSKQAPNALAEAFLDAQLKNVVMIVVAALIVTLLVASIFVGYLLKPLQALNIGAKKVSQGDLTYRIPQHSEDELGQLIDTFNRLSETLGQQKQIREQWISDISHELRTPLAVLRGEIEAIEDGIRQPNQDNIRSLHGQVMTLAKLVEDLHQLALSDVNTLAGQEFIEFQLDDLLNEVAHRFTNRFDTKQLSLQVEIPAPISFLGDQDAISRLITNLLENSYRYTNEQGMVKVSGVESEDGVQIIVEDSAPSVPNEALPKLFERLYRVDKSRSRASGGSGLGLSICENIVKAHNGTITATHSELGGITVTVTLPNNKDIA</sequence>
<comment type="subcellular location">
    <subcellularLocation>
        <location evidence="2">Membrane</location>
    </subcellularLocation>
</comment>
<dbReference type="Gene3D" id="1.10.287.130">
    <property type="match status" value="1"/>
</dbReference>
<dbReference type="SUPFAM" id="SSF158472">
    <property type="entry name" value="HAMP domain-like"/>
    <property type="match status" value="1"/>
</dbReference>
<dbReference type="GO" id="GO:0005524">
    <property type="term" value="F:ATP binding"/>
    <property type="evidence" value="ECO:0007669"/>
    <property type="project" value="UniProtKB-KW"/>
</dbReference>
<dbReference type="InterPro" id="IPR003660">
    <property type="entry name" value="HAMP_dom"/>
</dbReference>
<name>A0ABT7Y5N9_9VIBR</name>
<feature type="compositionally biased region" description="Pro residues" evidence="11">
    <location>
        <begin position="90"/>
        <end position="102"/>
    </location>
</feature>
<dbReference type="InterPro" id="IPR050428">
    <property type="entry name" value="TCS_sensor_his_kinase"/>
</dbReference>
<dbReference type="InterPro" id="IPR036890">
    <property type="entry name" value="HATPase_C_sf"/>
</dbReference>
<evidence type="ECO:0000256" key="5">
    <source>
        <dbReference type="ARBA" id="ARBA00022679"/>
    </source>
</evidence>
<evidence type="ECO:0000259" key="13">
    <source>
        <dbReference type="PROSITE" id="PS50109"/>
    </source>
</evidence>
<keyword evidence="6 12" id="KW-0812">Transmembrane</keyword>
<dbReference type="PANTHER" id="PTHR45436">
    <property type="entry name" value="SENSOR HISTIDINE KINASE YKOH"/>
    <property type="match status" value="1"/>
</dbReference>
<evidence type="ECO:0000256" key="8">
    <source>
        <dbReference type="ARBA" id="ARBA00022989"/>
    </source>
</evidence>
<dbReference type="SUPFAM" id="SSF55874">
    <property type="entry name" value="ATPase domain of HSP90 chaperone/DNA topoisomerase II/histidine kinase"/>
    <property type="match status" value="1"/>
</dbReference>
<organism evidence="15 16">
    <name type="scientific">Vibrio agarivorans</name>
    <dbReference type="NCBI Taxonomy" id="153622"/>
    <lineage>
        <taxon>Bacteria</taxon>
        <taxon>Pseudomonadati</taxon>
        <taxon>Pseudomonadota</taxon>
        <taxon>Gammaproteobacteria</taxon>
        <taxon>Vibrionales</taxon>
        <taxon>Vibrionaceae</taxon>
        <taxon>Vibrio</taxon>
    </lineage>
</organism>
<feature type="compositionally biased region" description="Low complexity" evidence="11">
    <location>
        <begin position="103"/>
        <end position="113"/>
    </location>
</feature>
<keyword evidence="15" id="KW-0067">ATP-binding</keyword>
<feature type="domain" description="HAMP" evidence="14">
    <location>
        <begin position="212"/>
        <end position="264"/>
    </location>
</feature>
<dbReference type="InterPro" id="IPR003661">
    <property type="entry name" value="HisK_dim/P_dom"/>
</dbReference>
<feature type="transmembrane region" description="Helical" evidence="12">
    <location>
        <begin position="14"/>
        <end position="37"/>
    </location>
</feature>
<comment type="catalytic activity">
    <reaction evidence="1">
        <text>ATP + protein L-histidine = ADP + protein N-phospho-L-histidine.</text>
        <dbReference type="EC" id="2.7.13.3"/>
    </reaction>
</comment>
<evidence type="ECO:0000256" key="4">
    <source>
        <dbReference type="ARBA" id="ARBA00022553"/>
    </source>
</evidence>
<keyword evidence="8 12" id="KW-1133">Transmembrane helix</keyword>
<protein>
    <recommendedName>
        <fullName evidence="3">histidine kinase</fullName>
        <ecNumber evidence="3">2.7.13.3</ecNumber>
    </recommendedName>
</protein>
<proteinExistence type="predicted"/>
<feature type="domain" description="Histidine kinase" evidence="13">
    <location>
        <begin position="272"/>
        <end position="487"/>
    </location>
</feature>
<dbReference type="SMART" id="SM00304">
    <property type="entry name" value="HAMP"/>
    <property type="match status" value="1"/>
</dbReference>
<evidence type="ECO:0000256" key="1">
    <source>
        <dbReference type="ARBA" id="ARBA00000085"/>
    </source>
</evidence>
<dbReference type="InterPro" id="IPR036097">
    <property type="entry name" value="HisK_dim/P_sf"/>
</dbReference>
<dbReference type="SUPFAM" id="SSF47384">
    <property type="entry name" value="Homodimeric domain of signal transducing histidine kinase"/>
    <property type="match status" value="1"/>
</dbReference>
<keyword evidence="5" id="KW-0808">Transferase</keyword>
<dbReference type="InterPro" id="IPR003594">
    <property type="entry name" value="HATPase_dom"/>
</dbReference>
<keyword evidence="16" id="KW-1185">Reference proteome</keyword>
<keyword evidence="9" id="KW-0902">Two-component regulatory system</keyword>
<dbReference type="InterPro" id="IPR004358">
    <property type="entry name" value="Sig_transdc_His_kin-like_C"/>
</dbReference>
<reference evidence="15" key="1">
    <citation type="submission" date="2024-05" db="EMBL/GenBank/DDBJ databases">
        <title>Genome Sequences of Four Agar- Degrading Marine Bacteria.</title>
        <authorList>
            <person name="Phillips E.K."/>
            <person name="Shaffer J.C."/>
            <person name="Henson M.W."/>
            <person name="Temperton B."/>
            <person name="Thrash C.J."/>
            <person name="Martin M.O."/>
        </authorList>
    </citation>
    <scope>NUCLEOTIDE SEQUENCE</scope>
    <source>
        <strain evidence="15">EKP203</strain>
    </source>
</reference>
<dbReference type="RefSeq" id="WP_289963342.1">
    <property type="nucleotide sequence ID" value="NZ_JAUEOZ010000002.1"/>
</dbReference>
<dbReference type="InterPro" id="IPR005467">
    <property type="entry name" value="His_kinase_dom"/>
</dbReference>
<feature type="region of interest" description="Disordered" evidence="11">
    <location>
        <begin position="87"/>
        <end position="116"/>
    </location>
</feature>